<dbReference type="PRINTS" id="PR00151">
    <property type="entry name" value="PORPHBDMNASE"/>
</dbReference>
<sequence>MTPLRLGTRGSALALAQAEQVADALRARTGRAVELIEIGTTGDRSDRPVPELGVGVFVSALREALLAKEIDFAVHSYKDLPSAPADGLIVAAVPQRQDPRDALIARDGLPLSALPPGARVGTGAVRRVAQLHALGLQLDVRPIRGNVDTRLRRVAEGELDAVVLARAGLARLGRADEITESLDPMLMLPAPAQGALAVECRSTAVTDDDADLPALLRGIDDLDSRLCVAAERALLATLEAGCSTPIAALAVLAEDEDGTLELYLRGAVISPDGARAIRLSRTAALPTTDPEPAAAVIGRELAADLRDAGADDLLAPGAGTDENPQPGDAGRGSQSGSAR</sequence>
<dbReference type="HAMAP" id="MF_00260">
    <property type="entry name" value="Porphobil_deam"/>
    <property type="match status" value="1"/>
</dbReference>
<evidence type="ECO:0000256" key="8">
    <source>
        <dbReference type="SAM" id="MobiDB-lite"/>
    </source>
</evidence>
<dbReference type="GO" id="GO:0005737">
    <property type="term" value="C:cytoplasm"/>
    <property type="evidence" value="ECO:0007669"/>
    <property type="project" value="UniProtKB-UniRule"/>
</dbReference>
<dbReference type="InterPro" id="IPR022418">
    <property type="entry name" value="Porphobilinogen_deaminase_C"/>
</dbReference>
<evidence type="ECO:0000256" key="1">
    <source>
        <dbReference type="ARBA" id="ARBA00002869"/>
    </source>
</evidence>
<dbReference type="EC" id="2.5.1.61" evidence="7"/>
<dbReference type="Gene3D" id="3.40.190.10">
    <property type="entry name" value="Periplasmic binding protein-like II"/>
    <property type="match status" value="2"/>
</dbReference>
<evidence type="ECO:0000313" key="11">
    <source>
        <dbReference type="EMBL" id="GGJ91772.1"/>
    </source>
</evidence>
<keyword evidence="5 7" id="KW-0627">Porphyrin biosynthesis</keyword>
<evidence type="ECO:0000256" key="6">
    <source>
        <dbReference type="ARBA" id="ARBA00048169"/>
    </source>
</evidence>
<dbReference type="PIRSF" id="PIRSF001438">
    <property type="entry name" value="4pyrrol_synth_OHMeBilane_synth"/>
    <property type="match status" value="1"/>
</dbReference>
<evidence type="ECO:0000256" key="7">
    <source>
        <dbReference type="HAMAP-Rule" id="MF_00260"/>
    </source>
</evidence>
<dbReference type="InterPro" id="IPR036803">
    <property type="entry name" value="Porphobilinogen_deaminase_C_sf"/>
</dbReference>
<dbReference type="SUPFAM" id="SSF54782">
    <property type="entry name" value="Porphobilinogen deaminase (hydroxymethylbilane synthase), C-terminal domain"/>
    <property type="match status" value="1"/>
</dbReference>
<dbReference type="NCBIfam" id="TIGR00212">
    <property type="entry name" value="hemC"/>
    <property type="match status" value="1"/>
</dbReference>
<evidence type="ECO:0000256" key="5">
    <source>
        <dbReference type="ARBA" id="ARBA00023244"/>
    </source>
</evidence>
<feature type="domain" description="Porphobilinogen deaminase N-terminal" evidence="9">
    <location>
        <begin position="4"/>
        <end position="203"/>
    </location>
</feature>
<comment type="catalytic activity">
    <reaction evidence="6 7">
        <text>4 porphobilinogen + H2O = hydroxymethylbilane + 4 NH4(+)</text>
        <dbReference type="Rhea" id="RHEA:13185"/>
        <dbReference type="ChEBI" id="CHEBI:15377"/>
        <dbReference type="ChEBI" id="CHEBI:28938"/>
        <dbReference type="ChEBI" id="CHEBI:57845"/>
        <dbReference type="ChEBI" id="CHEBI:58126"/>
        <dbReference type="EC" id="2.5.1.61"/>
    </reaction>
</comment>
<comment type="miscellaneous">
    <text evidence="7">The porphobilinogen subunits are added to the dipyrromethane group.</text>
</comment>
<dbReference type="RefSeq" id="WP_189169990.1">
    <property type="nucleotide sequence ID" value="NZ_BMQB01000004.1"/>
</dbReference>
<dbReference type="GO" id="GO:0006782">
    <property type="term" value="P:protoporphyrinogen IX biosynthetic process"/>
    <property type="evidence" value="ECO:0007669"/>
    <property type="project" value="UniProtKB-UniRule"/>
</dbReference>
<dbReference type="EMBL" id="BMQB01000004">
    <property type="protein sequence ID" value="GGJ91772.1"/>
    <property type="molecule type" value="Genomic_DNA"/>
</dbReference>
<protein>
    <recommendedName>
        <fullName evidence="7">Porphobilinogen deaminase</fullName>
        <shortName evidence="7">PBG</shortName>
        <ecNumber evidence="7">2.5.1.61</ecNumber>
    </recommendedName>
    <alternativeName>
        <fullName evidence="7">Hydroxymethylbilane synthase</fullName>
        <shortName evidence="7">HMBS</shortName>
    </alternativeName>
    <alternativeName>
        <fullName evidence="7">Pre-uroporphyrinogen synthase</fullName>
    </alternativeName>
</protein>
<dbReference type="Proteomes" id="UP000649739">
    <property type="component" value="Unassembled WGS sequence"/>
</dbReference>
<reference evidence="11" key="2">
    <citation type="submission" date="2020-09" db="EMBL/GenBank/DDBJ databases">
        <authorList>
            <person name="Sun Q."/>
            <person name="Ohkuma M."/>
        </authorList>
    </citation>
    <scope>NUCLEOTIDE SEQUENCE</scope>
    <source>
        <strain evidence="11">JCM 3090</strain>
    </source>
</reference>
<dbReference type="SUPFAM" id="SSF53850">
    <property type="entry name" value="Periplasmic binding protein-like II"/>
    <property type="match status" value="1"/>
</dbReference>
<evidence type="ECO:0000259" key="10">
    <source>
        <dbReference type="Pfam" id="PF03900"/>
    </source>
</evidence>
<comment type="subunit">
    <text evidence="3 7">Monomer.</text>
</comment>
<dbReference type="FunFam" id="3.40.190.10:FF:000005">
    <property type="entry name" value="Porphobilinogen deaminase"/>
    <property type="match status" value="1"/>
</dbReference>
<dbReference type="AlphaFoldDB" id="A0A8J3BAD0"/>
<gene>
    <name evidence="7 11" type="primary">hemC</name>
    <name evidence="11" type="ORF">GCM10010123_21950</name>
</gene>
<dbReference type="InterPro" id="IPR000860">
    <property type="entry name" value="HemC"/>
</dbReference>
<accession>A0A8J3BAD0</accession>
<comment type="function">
    <text evidence="1 7">Tetrapolymerization of the monopyrrole PBG into the hydroxymethylbilane pre-uroporphyrinogen in several discrete steps.</text>
</comment>
<evidence type="ECO:0000256" key="2">
    <source>
        <dbReference type="ARBA" id="ARBA00005638"/>
    </source>
</evidence>
<name>A0A8J3BAD0_9ACTN</name>
<dbReference type="PANTHER" id="PTHR11557:SF0">
    <property type="entry name" value="PORPHOBILINOGEN DEAMINASE"/>
    <property type="match status" value="1"/>
</dbReference>
<keyword evidence="12" id="KW-1185">Reference proteome</keyword>
<dbReference type="Gene3D" id="3.30.160.40">
    <property type="entry name" value="Porphobilinogen deaminase, C-terminal domain"/>
    <property type="match status" value="1"/>
</dbReference>
<comment type="cofactor">
    <cofactor evidence="7">
        <name>dipyrromethane</name>
        <dbReference type="ChEBI" id="CHEBI:60342"/>
    </cofactor>
    <text evidence="7">Binds 1 dipyrromethane group covalently.</text>
</comment>
<feature type="region of interest" description="Disordered" evidence="8">
    <location>
        <begin position="310"/>
        <end position="339"/>
    </location>
</feature>
<feature type="domain" description="Porphobilinogen deaminase C-terminal" evidence="10">
    <location>
        <begin position="226"/>
        <end position="305"/>
    </location>
</feature>
<dbReference type="PROSITE" id="PS00533">
    <property type="entry name" value="PORPHOBILINOGEN_DEAM"/>
    <property type="match status" value="1"/>
</dbReference>
<keyword evidence="4 7" id="KW-0808">Transferase</keyword>
<comment type="caution">
    <text evidence="11">The sequence shown here is derived from an EMBL/GenBank/DDBJ whole genome shotgun (WGS) entry which is preliminary data.</text>
</comment>
<evidence type="ECO:0000259" key="9">
    <source>
        <dbReference type="Pfam" id="PF01379"/>
    </source>
</evidence>
<evidence type="ECO:0000313" key="12">
    <source>
        <dbReference type="Proteomes" id="UP000649739"/>
    </source>
</evidence>
<dbReference type="Pfam" id="PF01379">
    <property type="entry name" value="Porphobil_deam"/>
    <property type="match status" value="1"/>
</dbReference>
<dbReference type="Pfam" id="PF03900">
    <property type="entry name" value="Porphobil_deamC"/>
    <property type="match status" value="1"/>
</dbReference>
<feature type="modified residue" description="S-(dipyrrolylmethanemethyl)cysteine" evidence="7">
    <location>
        <position position="242"/>
    </location>
</feature>
<evidence type="ECO:0000256" key="4">
    <source>
        <dbReference type="ARBA" id="ARBA00022679"/>
    </source>
</evidence>
<dbReference type="GO" id="GO:0004418">
    <property type="term" value="F:hydroxymethylbilane synthase activity"/>
    <property type="evidence" value="ECO:0007669"/>
    <property type="project" value="UniProtKB-UniRule"/>
</dbReference>
<evidence type="ECO:0000256" key="3">
    <source>
        <dbReference type="ARBA" id="ARBA00011245"/>
    </source>
</evidence>
<dbReference type="PANTHER" id="PTHR11557">
    <property type="entry name" value="PORPHOBILINOGEN DEAMINASE"/>
    <property type="match status" value="1"/>
</dbReference>
<organism evidence="11 12">
    <name type="scientific">Pilimelia anulata</name>
    <dbReference type="NCBI Taxonomy" id="53371"/>
    <lineage>
        <taxon>Bacteria</taxon>
        <taxon>Bacillati</taxon>
        <taxon>Actinomycetota</taxon>
        <taxon>Actinomycetes</taxon>
        <taxon>Micromonosporales</taxon>
        <taxon>Micromonosporaceae</taxon>
        <taxon>Pilimelia</taxon>
    </lineage>
</organism>
<dbReference type="InterPro" id="IPR022419">
    <property type="entry name" value="Porphobilin_deaminase_cofac_BS"/>
</dbReference>
<proteinExistence type="inferred from homology"/>
<reference evidence="11" key="1">
    <citation type="journal article" date="2014" name="Int. J. Syst. Evol. Microbiol.">
        <title>Complete genome sequence of Corynebacterium casei LMG S-19264T (=DSM 44701T), isolated from a smear-ripened cheese.</title>
        <authorList>
            <consortium name="US DOE Joint Genome Institute (JGI-PGF)"/>
            <person name="Walter F."/>
            <person name="Albersmeier A."/>
            <person name="Kalinowski J."/>
            <person name="Ruckert C."/>
        </authorList>
    </citation>
    <scope>NUCLEOTIDE SEQUENCE</scope>
    <source>
        <strain evidence="11">JCM 3090</strain>
    </source>
</reference>
<dbReference type="InterPro" id="IPR022417">
    <property type="entry name" value="Porphobilin_deaminase_N"/>
</dbReference>
<comment type="similarity">
    <text evidence="2 7">Belongs to the HMBS family.</text>
</comment>